<dbReference type="OrthoDB" id="4774312at2759"/>
<evidence type="ECO:0000256" key="1">
    <source>
        <dbReference type="SAM" id="MobiDB-lite"/>
    </source>
</evidence>
<dbReference type="EMBL" id="LGTZ01002095">
    <property type="protein sequence ID" value="OJD19815.1"/>
    <property type="molecule type" value="Genomic_DNA"/>
</dbReference>
<dbReference type="AlphaFoldDB" id="A0A1J9QUD4"/>
<feature type="region of interest" description="Disordered" evidence="1">
    <location>
        <begin position="49"/>
        <end position="101"/>
    </location>
</feature>
<feature type="region of interest" description="Disordered" evidence="1">
    <location>
        <begin position="222"/>
        <end position="279"/>
    </location>
</feature>
<evidence type="ECO:0000313" key="3">
    <source>
        <dbReference type="Proteomes" id="UP000242791"/>
    </source>
</evidence>
<accession>A0A1J9QUD4</accession>
<feature type="compositionally biased region" description="Basic and acidic residues" evidence="1">
    <location>
        <begin position="228"/>
        <end position="243"/>
    </location>
</feature>
<feature type="region of interest" description="Disordered" evidence="1">
    <location>
        <begin position="1"/>
        <end position="20"/>
    </location>
</feature>
<feature type="compositionally biased region" description="Acidic residues" evidence="1">
    <location>
        <begin position="250"/>
        <end position="266"/>
    </location>
</feature>
<comment type="caution">
    <text evidence="2">The sequence shown here is derived from an EMBL/GenBank/DDBJ whole genome shotgun (WGS) entry which is preliminary data.</text>
</comment>
<dbReference type="Proteomes" id="UP000242791">
    <property type="component" value="Unassembled WGS sequence"/>
</dbReference>
<evidence type="ECO:0000313" key="2">
    <source>
        <dbReference type="EMBL" id="OJD19815.1"/>
    </source>
</evidence>
<proteinExistence type="predicted"/>
<name>A0A1J9QUD4_9EURO</name>
<keyword evidence="3" id="KW-1185">Reference proteome</keyword>
<feature type="compositionally biased region" description="Basic and acidic residues" evidence="1">
    <location>
        <begin position="71"/>
        <end position="81"/>
    </location>
</feature>
<protein>
    <submittedName>
        <fullName evidence="2">Uncharacterized protein</fullName>
    </submittedName>
</protein>
<feature type="compositionally biased region" description="Basic and acidic residues" evidence="1">
    <location>
        <begin position="267"/>
        <end position="279"/>
    </location>
</feature>
<organism evidence="2 3">
    <name type="scientific">Blastomyces percursus</name>
    <dbReference type="NCBI Taxonomy" id="1658174"/>
    <lineage>
        <taxon>Eukaryota</taxon>
        <taxon>Fungi</taxon>
        <taxon>Dikarya</taxon>
        <taxon>Ascomycota</taxon>
        <taxon>Pezizomycotina</taxon>
        <taxon>Eurotiomycetes</taxon>
        <taxon>Eurotiomycetidae</taxon>
        <taxon>Onygenales</taxon>
        <taxon>Ajellomycetaceae</taxon>
        <taxon>Blastomyces</taxon>
    </lineage>
</organism>
<dbReference type="VEuPathDB" id="FungiDB:ACJ73_08616"/>
<sequence length="279" mass="30216">MPQRGRAPGQGVSQVEAAADEQAEVAEVKSVAAGMAGLEVDDGYVPLEVNLGEGSRPNKREGSTMRGAAQKRREIVEEDSHTTPPENVIPVIPPPAKAKPGRKKAGLALLKGFSQAEDPSYKPLETAPHKKRTGTQPLSEAILAVSPAVASQAVGIAADVNTRLLAQLKPEDKAFRFPAQIKIVDQIFDLLRSITQADQGVIVQGPELVYAQGTKILMLPPRLATNKKTSDSNKEKNFERSLEEPMNVESSEDDDEYVEENYEDSSDEGRESNSSQKDF</sequence>
<gene>
    <name evidence="2" type="ORF">ACJ73_08616</name>
</gene>
<reference evidence="2 3" key="1">
    <citation type="submission" date="2015-08" db="EMBL/GenBank/DDBJ databases">
        <title>Emmonsia species relationships and genome sequence.</title>
        <authorList>
            <person name="Cuomo C.A."/>
            <person name="Schwartz I.S."/>
            <person name="Kenyon C."/>
            <person name="De Hoog G.S."/>
            <person name="Govender N.P."/>
            <person name="Botha A."/>
            <person name="Moreno L."/>
            <person name="De Vries M."/>
            <person name="Munoz J.F."/>
            <person name="Stielow J.B."/>
        </authorList>
    </citation>
    <scope>NUCLEOTIDE SEQUENCE [LARGE SCALE GENOMIC DNA]</scope>
    <source>
        <strain evidence="2 3">EI222</strain>
    </source>
</reference>